<keyword evidence="5" id="KW-1185">Reference proteome</keyword>
<protein>
    <recommendedName>
        <fullName evidence="6">Lytic murein transglycosylase</fullName>
    </recommendedName>
</protein>
<dbReference type="KEGG" id="kmn:HW532_03150"/>
<evidence type="ECO:0000313" key="5">
    <source>
        <dbReference type="Proteomes" id="UP000593594"/>
    </source>
</evidence>
<evidence type="ECO:0008006" key="6">
    <source>
        <dbReference type="Google" id="ProtNLM"/>
    </source>
</evidence>
<dbReference type="EMBL" id="CP058214">
    <property type="protein sequence ID" value="QPC41795.1"/>
    <property type="molecule type" value="Genomic_DNA"/>
</dbReference>
<accession>A0A7S8C1S0</accession>
<evidence type="ECO:0000313" key="4">
    <source>
        <dbReference type="EMBL" id="QPC41795.1"/>
    </source>
</evidence>
<dbReference type="GO" id="GO:0042597">
    <property type="term" value="C:periplasmic space"/>
    <property type="evidence" value="ECO:0007669"/>
    <property type="project" value="InterPro"/>
</dbReference>
<dbReference type="Gene3D" id="1.25.20.10">
    <property type="entry name" value="Bacterial muramidases"/>
    <property type="match status" value="1"/>
</dbReference>
<dbReference type="SUPFAM" id="SSF48435">
    <property type="entry name" value="Bacterial muramidases"/>
    <property type="match status" value="1"/>
</dbReference>
<organism evidence="4 5">
    <name type="scientific">Kaustia mangrovi</name>
    <dbReference type="NCBI Taxonomy" id="2593653"/>
    <lineage>
        <taxon>Bacteria</taxon>
        <taxon>Pseudomonadati</taxon>
        <taxon>Pseudomonadota</taxon>
        <taxon>Alphaproteobacteria</taxon>
        <taxon>Hyphomicrobiales</taxon>
        <taxon>Parvibaculaceae</taxon>
        <taxon>Kaustia</taxon>
    </lineage>
</organism>
<proteinExistence type="predicted"/>
<sequence length="344" mass="37645">MARASALALCGALLCAPSVPARAEAPQAESVRVAAAAQASTRTDRAFSDALEKALSGKHDQAQALKARLSDPVQRKVIDWLYAQSRSLDAGYARIIAFLDDNPDWPQQRLITIRAEQALYDQKAPAAAIFSFFANRQPETAMGKLALSRAYLARGDRAKAAAWAARAWREDDFSESGEKRVMAEFGGLIGQADHRARLVRLIYEQESRAALRTAARISSDHVKLAKAAAALFSLSKDGPRLYAAVPASLRNQLLLTYPLARYYRKTGNEAKARAMLRQVPASHNELSYPYPWWVERRLIARMSLRPAPSRPGARPTSWRASTAIPPGSTSSRASSWPAGSRCAS</sequence>
<feature type="signal peptide" evidence="3">
    <location>
        <begin position="1"/>
        <end position="23"/>
    </location>
</feature>
<gene>
    <name evidence="4" type="ORF">HW532_03150</name>
</gene>
<dbReference type="AlphaFoldDB" id="A0A7S8C1S0"/>
<reference evidence="4 5" key="1">
    <citation type="submission" date="2020-06" db="EMBL/GenBank/DDBJ databases">
        <title>Genome sequence of 2 isolates from Red Sea Mangroves.</title>
        <authorList>
            <person name="Sefrji F."/>
            <person name="Michoud G."/>
            <person name="Merlino G."/>
            <person name="Daffonchio D."/>
        </authorList>
    </citation>
    <scope>NUCLEOTIDE SEQUENCE [LARGE SCALE GENOMIC DNA]</scope>
    <source>
        <strain evidence="4 5">R1DC25</strain>
    </source>
</reference>
<evidence type="ECO:0000256" key="2">
    <source>
        <dbReference type="SAM" id="MobiDB-lite"/>
    </source>
</evidence>
<feature type="region of interest" description="Disordered" evidence="2">
    <location>
        <begin position="306"/>
        <end position="344"/>
    </location>
</feature>
<dbReference type="GO" id="GO:0004553">
    <property type="term" value="F:hydrolase activity, hydrolyzing O-glycosyl compounds"/>
    <property type="evidence" value="ECO:0007669"/>
    <property type="project" value="InterPro"/>
</dbReference>
<dbReference type="InterPro" id="IPR008939">
    <property type="entry name" value="Lytic_TGlycosylase_superhlx_U"/>
</dbReference>
<keyword evidence="1 3" id="KW-0732">Signal</keyword>
<feature type="chain" id="PRO_5032895283" description="Lytic murein transglycosylase" evidence="3">
    <location>
        <begin position="24"/>
        <end position="344"/>
    </location>
</feature>
<dbReference type="RefSeq" id="WP_213163022.1">
    <property type="nucleotide sequence ID" value="NZ_CP058214.1"/>
</dbReference>
<name>A0A7S8C1S0_9HYPH</name>
<evidence type="ECO:0000256" key="3">
    <source>
        <dbReference type="SAM" id="SignalP"/>
    </source>
</evidence>
<dbReference type="Proteomes" id="UP000593594">
    <property type="component" value="Chromosome"/>
</dbReference>
<evidence type="ECO:0000256" key="1">
    <source>
        <dbReference type="ARBA" id="ARBA00022729"/>
    </source>
</evidence>